<dbReference type="Proteomes" id="UP001149079">
    <property type="component" value="Unassembled WGS sequence"/>
</dbReference>
<dbReference type="OrthoDB" id="4509022at2759"/>
<keyword evidence="2" id="KW-1133">Transmembrane helix</keyword>
<sequence length="265" mass="29662">MSINSILDTRSVKNPSSRTAVIIIGAIASSLIFLAMAGLLYLFSRKERARRRNAHQPEEFSPLEPPPAYKTEELGTRALHPQPRPLSSFAPDTNRRSQRQYQIQQHTRSSYDQPPPYPTPPTLPIYDPSRYQPIRPSSMAGDINAFPYAYNPAQPANLHPYAHPHQHPGSSSRLSAVHYDARLTNSRPLSMAEPGRPMGPGPVAVPVAPIPGRQKDMPPPPEPSARQEGQERRERRERSASEPMLSQTGPRRPKPVLSRLITNFR</sequence>
<keyword evidence="4" id="KW-1185">Reference proteome</keyword>
<evidence type="ECO:0000313" key="4">
    <source>
        <dbReference type="Proteomes" id="UP001149079"/>
    </source>
</evidence>
<feature type="compositionally biased region" description="Pro residues" evidence="1">
    <location>
        <begin position="113"/>
        <end position="123"/>
    </location>
</feature>
<comment type="caution">
    <text evidence="3">The sequence shown here is derived from an EMBL/GenBank/DDBJ whole genome shotgun (WGS) entry which is preliminary data.</text>
</comment>
<feature type="compositionally biased region" description="Basic and acidic residues" evidence="1">
    <location>
        <begin position="228"/>
        <end position="240"/>
    </location>
</feature>
<dbReference type="RefSeq" id="XP_056524477.1">
    <property type="nucleotide sequence ID" value="XM_056662364.1"/>
</dbReference>
<proteinExistence type="predicted"/>
<name>A0A9W9L8F1_9EURO</name>
<feature type="compositionally biased region" description="Low complexity" evidence="1">
    <location>
        <begin position="201"/>
        <end position="212"/>
    </location>
</feature>
<feature type="transmembrane region" description="Helical" evidence="2">
    <location>
        <begin position="20"/>
        <end position="43"/>
    </location>
</feature>
<feature type="region of interest" description="Disordered" evidence="1">
    <location>
        <begin position="187"/>
        <end position="265"/>
    </location>
</feature>
<keyword evidence="2" id="KW-0472">Membrane</keyword>
<dbReference type="GeneID" id="81401534"/>
<reference evidence="3" key="2">
    <citation type="journal article" date="2023" name="IMA Fungus">
        <title>Comparative genomic study of the Penicillium genus elucidates a diverse pangenome and 15 lateral gene transfer events.</title>
        <authorList>
            <person name="Petersen C."/>
            <person name="Sorensen T."/>
            <person name="Nielsen M.R."/>
            <person name="Sondergaard T.E."/>
            <person name="Sorensen J.L."/>
            <person name="Fitzpatrick D.A."/>
            <person name="Frisvad J.C."/>
            <person name="Nielsen K.L."/>
        </authorList>
    </citation>
    <scope>NUCLEOTIDE SEQUENCE</scope>
    <source>
        <strain evidence="3">IBT 22155</strain>
    </source>
</reference>
<evidence type="ECO:0000313" key="3">
    <source>
        <dbReference type="EMBL" id="KAJ5142833.1"/>
    </source>
</evidence>
<keyword evidence="2" id="KW-0812">Transmembrane</keyword>
<evidence type="ECO:0000256" key="1">
    <source>
        <dbReference type="SAM" id="MobiDB-lite"/>
    </source>
</evidence>
<accession>A0A9W9L8F1</accession>
<protein>
    <submittedName>
        <fullName evidence="3">Uncharacterized protein</fullName>
    </submittedName>
</protein>
<feature type="region of interest" description="Disordered" evidence="1">
    <location>
        <begin position="76"/>
        <end position="138"/>
    </location>
</feature>
<feature type="compositionally biased region" description="Polar residues" evidence="1">
    <location>
        <begin position="99"/>
        <end position="112"/>
    </location>
</feature>
<organism evidence="3 4">
    <name type="scientific">Penicillium bovifimosum</name>
    <dbReference type="NCBI Taxonomy" id="126998"/>
    <lineage>
        <taxon>Eukaryota</taxon>
        <taxon>Fungi</taxon>
        <taxon>Dikarya</taxon>
        <taxon>Ascomycota</taxon>
        <taxon>Pezizomycotina</taxon>
        <taxon>Eurotiomycetes</taxon>
        <taxon>Eurotiomycetidae</taxon>
        <taxon>Eurotiales</taxon>
        <taxon>Aspergillaceae</taxon>
        <taxon>Penicillium</taxon>
    </lineage>
</organism>
<dbReference type="AlphaFoldDB" id="A0A9W9L8F1"/>
<dbReference type="EMBL" id="JAPQKL010000002">
    <property type="protein sequence ID" value="KAJ5142833.1"/>
    <property type="molecule type" value="Genomic_DNA"/>
</dbReference>
<evidence type="ECO:0000256" key="2">
    <source>
        <dbReference type="SAM" id="Phobius"/>
    </source>
</evidence>
<gene>
    <name evidence="3" type="ORF">N7515_001620</name>
</gene>
<reference evidence="3" key="1">
    <citation type="submission" date="2022-11" db="EMBL/GenBank/DDBJ databases">
        <authorList>
            <person name="Petersen C."/>
        </authorList>
    </citation>
    <scope>NUCLEOTIDE SEQUENCE</scope>
    <source>
        <strain evidence="3">IBT 22155</strain>
    </source>
</reference>